<keyword evidence="3" id="KW-1185">Reference proteome</keyword>
<feature type="transmembrane region" description="Helical" evidence="1">
    <location>
        <begin position="331"/>
        <end position="350"/>
    </location>
</feature>
<feature type="transmembrane region" description="Helical" evidence="1">
    <location>
        <begin position="399"/>
        <end position="420"/>
    </location>
</feature>
<feature type="transmembrane region" description="Helical" evidence="1">
    <location>
        <begin position="129"/>
        <end position="158"/>
    </location>
</feature>
<keyword evidence="1" id="KW-0472">Membrane</keyword>
<name>A0ABY4I386_CHIFI</name>
<evidence type="ECO:0000313" key="3">
    <source>
        <dbReference type="Proteomes" id="UP000830198"/>
    </source>
</evidence>
<feature type="transmembrane region" description="Helical" evidence="1">
    <location>
        <begin position="43"/>
        <end position="63"/>
    </location>
</feature>
<protein>
    <submittedName>
        <fullName evidence="2">Uncharacterized protein</fullName>
    </submittedName>
</protein>
<feature type="transmembrane region" description="Helical" evidence="1">
    <location>
        <begin position="249"/>
        <end position="270"/>
    </location>
</feature>
<gene>
    <name evidence="2" type="ORF">MYF79_02150</name>
</gene>
<reference evidence="2 3" key="1">
    <citation type="submission" date="2022-04" db="EMBL/GenBank/DDBJ databases">
        <title>The arsenic-methylating capacity of Chitinophaga filiformis YT5 during chitin decomposition.</title>
        <authorList>
            <person name="Chen G."/>
            <person name="Liang Y."/>
        </authorList>
    </citation>
    <scope>NUCLEOTIDE SEQUENCE [LARGE SCALE GENOMIC DNA]</scope>
    <source>
        <strain evidence="2 3">YT5</strain>
    </source>
</reference>
<dbReference type="RefSeq" id="WP_247812344.1">
    <property type="nucleotide sequence ID" value="NZ_CP095855.1"/>
</dbReference>
<feature type="transmembrane region" description="Helical" evidence="1">
    <location>
        <begin position="102"/>
        <end position="122"/>
    </location>
</feature>
<feature type="transmembrane region" description="Helical" evidence="1">
    <location>
        <begin position="211"/>
        <end position="229"/>
    </location>
</feature>
<feature type="transmembrane region" description="Helical" evidence="1">
    <location>
        <begin position="170"/>
        <end position="190"/>
    </location>
</feature>
<dbReference type="EMBL" id="CP095855">
    <property type="protein sequence ID" value="UPK70093.1"/>
    <property type="molecule type" value="Genomic_DNA"/>
</dbReference>
<keyword evidence="1" id="KW-1133">Transmembrane helix</keyword>
<evidence type="ECO:0000256" key="1">
    <source>
        <dbReference type="SAM" id="Phobius"/>
    </source>
</evidence>
<feature type="transmembrane region" description="Helical" evidence="1">
    <location>
        <begin position="359"/>
        <end position="379"/>
    </location>
</feature>
<proteinExistence type="predicted"/>
<accession>A0ABY4I386</accession>
<sequence>MNFFTPVQLRILKTSWIPLLIAFTMHKSATILLPSILSLSLGTQNAISLALPALVMIVWEAVIKKDVKQFGLLAFVVILAFGLRFVLNEFLKSSSGQQSTSLIYYVNSFAVILVIIIARFYLNGMGDKIGAAVLAAVIYFVIPKTGSPTGFFISFGWLDPTGEWREVTESLASLLVNFGGFISYYSIVFLTENSFRWPAFFIKLQSRIQTIGNWEYFFLFLSIWFIYMGSIGELTFLMGNFFQGATLPLMVIAFTIFRLLLAVLCIYSLAGLLRNIITGRALTTGEYNPWLIMLHYIPVVNIIAALKLLFAKDEPASVEEHAVSYLECDRYAAQQTMIVSGIMVTVYNIYHMLTAPTGLGLPGIGLLGALYLLKIFAYIKLRSGRTYLLLVMGLNMVTILFALNEQLVLSLAFLYLYYYLMQELFYPKLEIEDTIKVQDPEAGDIFTHTA</sequence>
<organism evidence="2 3">
    <name type="scientific">Chitinophaga filiformis</name>
    <name type="common">Myxococcus filiformis</name>
    <name type="synonym">Flexibacter filiformis</name>
    <dbReference type="NCBI Taxonomy" id="104663"/>
    <lineage>
        <taxon>Bacteria</taxon>
        <taxon>Pseudomonadati</taxon>
        <taxon>Bacteroidota</taxon>
        <taxon>Chitinophagia</taxon>
        <taxon>Chitinophagales</taxon>
        <taxon>Chitinophagaceae</taxon>
        <taxon>Chitinophaga</taxon>
    </lineage>
</organism>
<dbReference type="Proteomes" id="UP000830198">
    <property type="component" value="Chromosome"/>
</dbReference>
<feature type="transmembrane region" description="Helical" evidence="1">
    <location>
        <begin position="70"/>
        <end position="87"/>
    </location>
</feature>
<keyword evidence="1" id="KW-0812">Transmembrane</keyword>
<evidence type="ECO:0000313" key="2">
    <source>
        <dbReference type="EMBL" id="UPK70093.1"/>
    </source>
</evidence>
<feature type="transmembrane region" description="Helical" evidence="1">
    <location>
        <begin position="290"/>
        <end position="311"/>
    </location>
</feature>